<dbReference type="PANTHER" id="PTHR45947">
    <property type="entry name" value="SULFOQUINOVOSYL TRANSFERASE SQD2"/>
    <property type="match status" value="1"/>
</dbReference>
<protein>
    <submittedName>
        <fullName evidence="3">Glycosyltransferase</fullName>
    </submittedName>
</protein>
<organism evidence="3 4">
    <name type="scientific">Sphaerochaeta pleomorpha (strain ATCC BAA-1885 / DSM 22778 / Grapes)</name>
    <dbReference type="NCBI Taxonomy" id="158190"/>
    <lineage>
        <taxon>Bacteria</taxon>
        <taxon>Pseudomonadati</taxon>
        <taxon>Spirochaetota</taxon>
        <taxon>Spirochaetia</taxon>
        <taxon>Spirochaetales</taxon>
        <taxon>Sphaerochaetaceae</taxon>
        <taxon>Sphaerochaeta</taxon>
    </lineage>
</organism>
<dbReference type="SUPFAM" id="SSF53756">
    <property type="entry name" value="UDP-Glycosyltransferase/glycogen phosphorylase"/>
    <property type="match status" value="1"/>
</dbReference>
<dbReference type="InterPro" id="IPR050194">
    <property type="entry name" value="Glycosyltransferase_grp1"/>
</dbReference>
<dbReference type="Gene3D" id="3.40.50.2000">
    <property type="entry name" value="Glycogen Phosphorylase B"/>
    <property type="match status" value="2"/>
</dbReference>
<dbReference type="Proteomes" id="UP000005632">
    <property type="component" value="Chromosome"/>
</dbReference>
<name>G8QS27_SPHPG</name>
<dbReference type="CDD" id="cd03801">
    <property type="entry name" value="GT4_PimA-like"/>
    <property type="match status" value="1"/>
</dbReference>
<keyword evidence="3" id="KW-0808">Transferase</keyword>
<sequence>MKILVITNLYPPYVLGGYEILCGQVVEYLKNRGHEIHILTSDHQSNRREGTIERSLHLFQPFAQQAGYQRKDRIKTARYNKLVTSQCIEAVKPDVIFIWSLLRLTPSTAKVSEKSGIPVVYTFNDENISSFLDHRFGLLPKQFAHWLLDTFINPEITLKGLLFRNTTCISNVVKRNLIKKGVSIRNSQIIYQGIPLEQFPSKQDSERHTPVKILYAGQLHAYKGVHTLISALSILQKDKSLPPFSLTIVGKGPEEYTEQLKKAAQGHSLTVDFKGLVPHDQMACVYRDHDLFVFPSIWEEPFGLTHLEAMASGLPVISTANGGQGEFLVDENNALTFLPGNEEDLARQIKRLLSDPVLSGNIAKAGQETAIAQFSFDRYVDELETLLTKSRQETSR</sequence>
<dbReference type="PANTHER" id="PTHR45947:SF3">
    <property type="entry name" value="SULFOQUINOVOSYL TRANSFERASE SQD2"/>
    <property type="match status" value="1"/>
</dbReference>
<evidence type="ECO:0000259" key="2">
    <source>
        <dbReference type="Pfam" id="PF13439"/>
    </source>
</evidence>
<gene>
    <name evidence="3" type="ordered locus">SpiGrapes_2249</name>
</gene>
<dbReference type="EMBL" id="CP003155">
    <property type="protein sequence ID" value="AEV30025.1"/>
    <property type="molecule type" value="Genomic_DNA"/>
</dbReference>
<dbReference type="eggNOG" id="COG0438">
    <property type="taxonomic scope" value="Bacteria"/>
</dbReference>
<proteinExistence type="predicted"/>
<dbReference type="AlphaFoldDB" id="G8QS27"/>
<dbReference type="Pfam" id="PF00534">
    <property type="entry name" value="Glycos_transf_1"/>
    <property type="match status" value="1"/>
</dbReference>
<evidence type="ECO:0000259" key="1">
    <source>
        <dbReference type="Pfam" id="PF00534"/>
    </source>
</evidence>
<dbReference type="InterPro" id="IPR028098">
    <property type="entry name" value="Glyco_trans_4-like_N"/>
</dbReference>
<dbReference type="OrthoDB" id="9802525at2"/>
<keyword evidence="4" id="KW-1185">Reference proteome</keyword>
<feature type="domain" description="Glycosyltransferase subfamily 4-like N-terminal" evidence="2">
    <location>
        <begin position="16"/>
        <end position="197"/>
    </location>
</feature>
<dbReference type="InterPro" id="IPR001296">
    <property type="entry name" value="Glyco_trans_1"/>
</dbReference>
<feature type="domain" description="Glycosyl transferase family 1" evidence="1">
    <location>
        <begin position="203"/>
        <end position="368"/>
    </location>
</feature>
<evidence type="ECO:0000313" key="3">
    <source>
        <dbReference type="EMBL" id="AEV30025.1"/>
    </source>
</evidence>
<dbReference type="KEGG" id="sgp:SpiGrapes_2249"/>
<reference evidence="3 4" key="1">
    <citation type="submission" date="2011-11" db="EMBL/GenBank/DDBJ databases">
        <title>Complete sequence of Spirochaeta sp. grapes.</title>
        <authorList>
            <consortium name="US DOE Joint Genome Institute"/>
            <person name="Lucas S."/>
            <person name="Han J."/>
            <person name="Lapidus A."/>
            <person name="Cheng J.-F."/>
            <person name="Goodwin L."/>
            <person name="Pitluck S."/>
            <person name="Peters L."/>
            <person name="Ovchinnikova G."/>
            <person name="Munk A.C."/>
            <person name="Detter J.C."/>
            <person name="Han C."/>
            <person name="Tapia R."/>
            <person name="Land M."/>
            <person name="Hauser L."/>
            <person name="Kyrpides N."/>
            <person name="Ivanova N."/>
            <person name="Pagani I."/>
            <person name="Ritalahtilisa K."/>
            <person name="Loeffler F."/>
            <person name="Woyke T."/>
        </authorList>
    </citation>
    <scope>NUCLEOTIDE SEQUENCE [LARGE SCALE GENOMIC DNA]</scope>
    <source>
        <strain evidence="4">ATCC BAA-1885 / DSM 22778 / Grapes</strain>
    </source>
</reference>
<evidence type="ECO:0000313" key="4">
    <source>
        <dbReference type="Proteomes" id="UP000005632"/>
    </source>
</evidence>
<dbReference type="STRING" id="158190.SpiGrapes_2249"/>
<dbReference type="HOGENOM" id="CLU_009583_2_5_12"/>
<accession>G8QS27</accession>
<dbReference type="GO" id="GO:0016757">
    <property type="term" value="F:glycosyltransferase activity"/>
    <property type="evidence" value="ECO:0007669"/>
    <property type="project" value="InterPro"/>
</dbReference>
<dbReference type="Pfam" id="PF13439">
    <property type="entry name" value="Glyco_transf_4"/>
    <property type="match status" value="1"/>
</dbReference>